<evidence type="ECO:0000256" key="3">
    <source>
        <dbReference type="ARBA" id="ARBA00019387"/>
    </source>
</evidence>
<dbReference type="PANTHER" id="PTHR14781">
    <property type="entry name" value="INTRAFLAGELLAR TRANSPORT PROTEIN 56"/>
    <property type="match status" value="1"/>
</dbReference>
<keyword evidence="5" id="KW-0802">TPR repeat</keyword>
<dbReference type="AlphaFoldDB" id="A0AAV1EYM1"/>
<dbReference type="SUPFAM" id="SSF48452">
    <property type="entry name" value="TPR-like"/>
    <property type="match status" value="1"/>
</dbReference>
<dbReference type="InterPro" id="IPR011990">
    <property type="entry name" value="TPR-like_helical_dom_sf"/>
</dbReference>
<accession>A0AAV1EYM1</accession>
<comment type="subcellular location">
    <subcellularLocation>
        <location evidence="1">Cell projection</location>
        <location evidence="1">Cilium</location>
    </subcellularLocation>
</comment>
<dbReference type="GO" id="GO:0097546">
    <property type="term" value="C:ciliary base"/>
    <property type="evidence" value="ECO:0007669"/>
    <property type="project" value="TreeGrafter"/>
</dbReference>
<proteinExistence type="inferred from homology"/>
<organism evidence="8 9">
    <name type="scientific">Xyrichtys novacula</name>
    <name type="common">Pearly razorfish</name>
    <name type="synonym">Hemipteronotus novacula</name>
    <dbReference type="NCBI Taxonomy" id="13765"/>
    <lineage>
        <taxon>Eukaryota</taxon>
        <taxon>Metazoa</taxon>
        <taxon>Chordata</taxon>
        <taxon>Craniata</taxon>
        <taxon>Vertebrata</taxon>
        <taxon>Euteleostomi</taxon>
        <taxon>Actinopterygii</taxon>
        <taxon>Neopterygii</taxon>
        <taxon>Teleostei</taxon>
        <taxon>Neoteleostei</taxon>
        <taxon>Acanthomorphata</taxon>
        <taxon>Eupercaria</taxon>
        <taxon>Labriformes</taxon>
        <taxon>Labridae</taxon>
        <taxon>Xyrichtys</taxon>
    </lineage>
</organism>
<dbReference type="EMBL" id="OY660866">
    <property type="protein sequence ID" value="CAJ1053663.1"/>
    <property type="molecule type" value="Genomic_DNA"/>
</dbReference>
<dbReference type="InterPro" id="IPR030511">
    <property type="entry name" value="TTC26"/>
</dbReference>
<name>A0AAV1EYM1_XYRNO</name>
<evidence type="ECO:0000256" key="7">
    <source>
        <dbReference type="ARBA" id="ARBA00032501"/>
    </source>
</evidence>
<dbReference type="GO" id="GO:0035735">
    <property type="term" value="P:intraciliary transport involved in cilium assembly"/>
    <property type="evidence" value="ECO:0007669"/>
    <property type="project" value="TreeGrafter"/>
</dbReference>
<evidence type="ECO:0000256" key="4">
    <source>
        <dbReference type="ARBA" id="ARBA00022737"/>
    </source>
</evidence>
<protein>
    <recommendedName>
        <fullName evidence="3">Intraflagellar transport protein 56</fullName>
    </recommendedName>
    <alternativeName>
        <fullName evidence="7">Tetratricopeptide repeat protein 26</fullName>
    </alternativeName>
</protein>
<evidence type="ECO:0000313" key="9">
    <source>
        <dbReference type="Proteomes" id="UP001178508"/>
    </source>
</evidence>
<dbReference type="GO" id="GO:0036064">
    <property type="term" value="C:ciliary basal body"/>
    <property type="evidence" value="ECO:0007669"/>
    <property type="project" value="TreeGrafter"/>
</dbReference>
<evidence type="ECO:0000256" key="2">
    <source>
        <dbReference type="ARBA" id="ARBA00007834"/>
    </source>
</evidence>
<evidence type="ECO:0000256" key="5">
    <source>
        <dbReference type="ARBA" id="ARBA00022803"/>
    </source>
</evidence>
<keyword evidence="4" id="KW-0677">Repeat</keyword>
<keyword evidence="6" id="KW-0966">Cell projection</keyword>
<evidence type="ECO:0000313" key="8">
    <source>
        <dbReference type="EMBL" id="CAJ1053663.1"/>
    </source>
</evidence>
<sequence>MQQKQDSQSRAPGSLGKFQRSIGEVEEHADLWIGYCAFHLGDYKKAMKDFLALKVYVALCYYKLDYYDVSQEVLAVYLQRVPDSTIALNLKAELENLIDISSCSFEFAKELIRHNLVVFRGGEGALQVLPPLIDVIPEARLNLEYILKGVVNAALGQDIGSRDHLKIAQQFFQLVGGSASECDTIPGRQCMAACFFLLRKFDDVLIYLNSVKSYFANDDTFNFNYAQAKAALGNYKQAEEVTYLSAHQHKRL</sequence>
<dbReference type="Gene3D" id="1.25.40.10">
    <property type="entry name" value="Tetratricopeptide repeat domain"/>
    <property type="match status" value="1"/>
</dbReference>
<dbReference type="GO" id="GO:0030992">
    <property type="term" value="C:intraciliary transport particle B"/>
    <property type="evidence" value="ECO:0007669"/>
    <property type="project" value="TreeGrafter"/>
</dbReference>
<comment type="similarity">
    <text evidence="2">Belongs to the IFT56 family.</text>
</comment>
<evidence type="ECO:0000256" key="1">
    <source>
        <dbReference type="ARBA" id="ARBA00004138"/>
    </source>
</evidence>
<evidence type="ECO:0000256" key="6">
    <source>
        <dbReference type="ARBA" id="ARBA00023273"/>
    </source>
</evidence>
<keyword evidence="9" id="KW-1185">Reference proteome</keyword>
<dbReference type="Proteomes" id="UP001178508">
    <property type="component" value="Chromosome 3"/>
</dbReference>
<dbReference type="GO" id="GO:0035720">
    <property type="term" value="P:intraciliary anterograde transport"/>
    <property type="evidence" value="ECO:0007669"/>
    <property type="project" value="TreeGrafter"/>
</dbReference>
<reference evidence="8" key="1">
    <citation type="submission" date="2023-08" db="EMBL/GenBank/DDBJ databases">
        <authorList>
            <person name="Alioto T."/>
            <person name="Alioto T."/>
            <person name="Gomez Garrido J."/>
        </authorList>
    </citation>
    <scope>NUCLEOTIDE SEQUENCE</scope>
</reference>
<dbReference type="GO" id="GO:0120170">
    <property type="term" value="F:intraciliary transport particle B binding"/>
    <property type="evidence" value="ECO:0007669"/>
    <property type="project" value="TreeGrafter"/>
</dbReference>
<gene>
    <name evidence="8" type="ORF">XNOV1_A009001</name>
</gene>
<dbReference type="PANTHER" id="PTHR14781:SF0">
    <property type="entry name" value="INTRAFLAGELLAR TRANSPORT PROTEIN 56"/>
    <property type="match status" value="1"/>
</dbReference>